<organism evidence="1 2">
    <name type="scientific">Ruixingdingia sedimenti</name>
    <dbReference type="NCBI Taxonomy" id="3073604"/>
    <lineage>
        <taxon>Bacteria</taxon>
        <taxon>Pseudomonadati</taxon>
        <taxon>Pseudomonadota</taxon>
        <taxon>Alphaproteobacteria</taxon>
        <taxon>Rhodobacterales</taxon>
        <taxon>Paracoccaceae</taxon>
        <taxon>Ruixingdingia</taxon>
    </lineage>
</organism>
<proteinExistence type="predicted"/>
<evidence type="ECO:0000313" key="2">
    <source>
        <dbReference type="Proteomes" id="UP001247754"/>
    </source>
</evidence>
<sequence length="133" mass="15623">MTKVCSKCGFARNACEFGLRRRSPDGLQSWCRDCRREYQRAYARNFRDPEKHREAQRRYRARHTEKDRAHRIVGRAVKSCRIIVPIWCQRCHCVTDLEAHHHDYSKPLAVEWLCSTCHGLAHRSYGEGSHAGL</sequence>
<accession>A0ABU1FCR4</accession>
<evidence type="ECO:0000313" key="1">
    <source>
        <dbReference type="EMBL" id="MDR5654264.1"/>
    </source>
</evidence>
<gene>
    <name evidence="1" type="ORF">RGD00_16745</name>
</gene>
<evidence type="ECO:0008006" key="3">
    <source>
        <dbReference type="Google" id="ProtNLM"/>
    </source>
</evidence>
<dbReference type="Proteomes" id="UP001247754">
    <property type="component" value="Unassembled WGS sequence"/>
</dbReference>
<comment type="caution">
    <text evidence="1">The sequence shown here is derived from an EMBL/GenBank/DDBJ whole genome shotgun (WGS) entry which is preliminary data.</text>
</comment>
<dbReference type="EMBL" id="JAVKPH010000023">
    <property type="protein sequence ID" value="MDR5654264.1"/>
    <property type="molecule type" value="Genomic_DNA"/>
</dbReference>
<keyword evidence="2" id="KW-1185">Reference proteome</keyword>
<reference evidence="1 2" key="1">
    <citation type="submission" date="2023-09" db="EMBL/GenBank/DDBJ databases">
        <title>Xinfangfangia sedmenti sp. nov., isolated the sedment.</title>
        <authorList>
            <person name="Xu L."/>
        </authorList>
    </citation>
    <scope>NUCLEOTIDE SEQUENCE [LARGE SCALE GENOMIC DNA]</scope>
    <source>
        <strain evidence="1 2">LG-4</strain>
    </source>
</reference>
<protein>
    <recommendedName>
        <fullName evidence="3">HNH endonuclease</fullName>
    </recommendedName>
</protein>
<name>A0ABU1FCR4_9RHOB</name>
<dbReference type="RefSeq" id="WP_310458435.1">
    <property type="nucleotide sequence ID" value="NZ_JAVKPH010000023.1"/>
</dbReference>